<comment type="caution">
    <text evidence="2">The sequence shown here is derived from an EMBL/GenBank/DDBJ whole genome shotgun (WGS) entry which is preliminary data.</text>
</comment>
<dbReference type="Pfam" id="PF01243">
    <property type="entry name" value="PNPOx_N"/>
    <property type="match status" value="1"/>
</dbReference>
<reference evidence="2 3" key="1">
    <citation type="submission" date="2018-03" db="EMBL/GenBank/DDBJ databases">
        <title>Comparative genomics illustrates the genes involved in a hyperalkaliphilic mechanisms of Serpentinomonas isolated from highly-alkaline calcium-rich serpentinized springs.</title>
        <authorList>
            <person name="Suzuki S."/>
            <person name="Ishii S."/>
            <person name="Walworth N."/>
            <person name="Bird L."/>
            <person name="Kuenen J.G."/>
            <person name="Nealson K.H."/>
        </authorList>
    </citation>
    <scope>NUCLEOTIDE SEQUENCE [LARGE SCALE GENOMIC DNA]</scope>
    <source>
        <strain evidence="2 3">83</strain>
    </source>
</reference>
<protein>
    <submittedName>
        <fullName evidence="2">Pyridoxamine 5'-phosphate oxidase</fullName>
    </submittedName>
</protein>
<accession>A0A2S9K9W9</accession>
<dbReference type="PANTHER" id="PTHR13343">
    <property type="entry name" value="CREG1 PROTEIN"/>
    <property type="match status" value="1"/>
</dbReference>
<dbReference type="Proteomes" id="UP000238326">
    <property type="component" value="Unassembled WGS sequence"/>
</dbReference>
<gene>
    <name evidence="2" type="ORF">C6P61_17400</name>
</gene>
<dbReference type="SUPFAM" id="SSF50475">
    <property type="entry name" value="FMN-binding split barrel"/>
    <property type="match status" value="1"/>
</dbReference>
<dbReference type="PIRSF" id="PIRSF004633">
    <property type="entry name" value="UCP_PLP_oxd"/>
    <property type="match status" value="1"/>
</dbReference>
<dbReference type="InterPro" id="IPR011576">
    <property type="entry name" value="Pyridox_Oxase_N"/>
</dbReference>
<organism evidence="2 3">
    <name type="scientific">Malikia spinosa</name>
    <dbReference type="NCBI Taxonomy" id="86180"/>
    <lineage>
        <taxon>Bacteria</taxon>
        <taxon>Pseudomonadati</taxon>
        <taxon>Pseudomonadota</taxon>
        <taxon>Betaproteobacteria</taxon>
        <taxon>Burkholderiales</taxon>
        <taxon>Comamonadaceae</taxon>
        <taxon>Malikia</taxon>
    </lineage>
</organism>
<dbReference type="GO" id="GO:0005737">
    <property type="term" value="C:cytoplasm"/>
    <property type="evidence" value="ECO:0007669"/>
    <property type="project" value="UniProtKB-ARBA"/>
</dbReference>
<dbReference type="PANTHER" id="PTHR13343:SF17">
    <property type="entry name" value="CELLULAR REPRESSOR OF E1A-STIMULATED GENES, ISOFORM A"/>
    <property type="match status" value="1"/>
</dbReference>
<evidence type="ECO:0000313" key="2">
    <source>
        <dbReference type="EMBL" id="PRD67256.1"/>
    </source>
</evidence>
<dbReference type="Gene3D" id="2.30.110.10">
    <property type="entry name" value="Electron Transport, Fmn-binding Protein, Chain A"/>
    <property type="match status" value="1"/>
</dbReference>
<keyword evidence="3" id="KW-1185">Reference proteome</keyword>
<proteinExistence type="predicted"/>
<dbReference type="EMBL" id="PVLR01000088">
    <property type="protein sequence ID" value="PRD67256.1"/>
    <property type="molecule type" value="Genomic_DNA"/>
</dbReference>
<dbReference type="AlphaFoldDB" id="A0A2S9K9W9"/>
<name>A0A2S9K9W9_9BURK</name>
<dbReference type="OrthoDB" id="9790961at2"/>
<dbReference type="RefSeq" id="WP_105731153.1">
    <property type="nucleotide sequence ID" value="NZ_PVLR01000088.1"/>
</dbReference>
<dbReference type="InterPro" id="IPR014419">
    <property type="entry name" value="HutZ"/>
</dbReference>
<dbReference type="InterPro" id="IPR012349">
    <property type="entry name" value="Split_barrel_FMN-bd"/>
</dbReference>
<evidence type="ECO:0000313" key="3">
    <source>
        <dbReference type="Proteomes" id="UP000238326"/>
    </source>
</evidence>
<feature type="domain" description="Pyridoxamine 5'-phosphate oxidase N-terminal" evidence="1">
    <location>
        <begin position="18"/>
        <end position="145"/>
    </location>
</feature>
<sequence>MVTVAPTEHRSRLLRGAVELLRTQRVAALATLEAEGSPFVSMVPFALEPGQGCLVLHVSALAQHSGNMQREPRVSLLVMQPEQAGQPVHALPRLTLLGQARLLELGSESWARCRAAYLARFPEAEPMTQLGDFRFVAIWPEGARQIAGFGAARSVDGAELREAIALAAEPVGPVDPVGSDAETPG</sequence>
<evidence type="ECO:0000259" key="1">
    <source>
        <dbReference type="Pfam" id="PF01243"/>
    </source>
</evidence>